<dbReference type="InterPro" id="IPR028098">
    <property type="entry name" value="Glyco_trans_4-like_N"/>
</dbReference>
<dbReference type="Pfam" id="PF00534">
    <property type="entry name" value="Glycos_transf_1"/>
    <property type="match status" value="1"/>
</dbReference>
<organism evidence="3 4">
    <name type="scientific">Thiorhodococcus mannitoliphagus</name>
    <dbReference type="NCBI Taxonomy" id="329406"/>
    <lineage>
        <taxon>Bacteria</taxon>
        <taxon>Pseudomonadati</taxon>
        <taxon>Pseudomonadota</taxon>
        <taxon>Gammaproteobacteria</taxon>
        <taxon>Chromatiales</taxon>
        <taxon>Chromatiaceae</taxon>
        <taxon>Thiorhodococcus</taxon>
    </lineage>
</organism>
<dbReference type="InterPro" id="IPR050194">
    <property type="entry name" value="Glycosyltransferase_grp1"/>
</dbReference>
<feature type="domain" description="Glycosyl transferase family 1" evidence="1">
    <location>
        <begin position="209"/>
        <end position="360"/>
    </location>
</feature>
<keyword evidence="3" id="KW-0808">Transferase</keyword>
<dbReference type="Gene3D" id="3.40.50.2000">
    <property type="entry name" value="Glycogen Phosphorylase B"/>
    <property type="match status" value="2"/>
</dbReference>
<evidence type="ECO:0000259" key="2">
    <source>
        <dbReference type="Pfam" id="PF13579"/>
    </source>
</evidence>
<dbReference type="InterPro" id="IPR001296">
    <property type="entry name" value="Glyco_trans_1"/>
</dbReference>
<accession>A0A6P1DMS2</accession>
<gene>
    <name evidence="3" type="ORF">G3480_03250</name>
</gene>
<dbReference type="SUPFAM" id="SSF53756">
    <property type="entry name" value="UDP-Glycosyltransferase/glycogen phosphorylase"/>
    <property type="match status" value="1"/>
</dbReference>
<dbReference type="AlphaFoldDB" id="A0A6P1DMS2"/>
<dbReference type="Proteomes" id="UP000471640">
    <property type="component" value="Unassembled WGS sequence"/>
</dbReference>
<evidence type="ECO:0000313" key="3">
    <source>
        <dbReference type="EMBL" id="NEX19338.1"/>
    </source>
</evidence>
<proteinExistence type="predicted"/>
<evidence type="ECO:0000313" key="4">
    <source>
        <dbReference type="Proteomes" id="UP000471640"/>
    </source>
</evidence>
<dbReference type="EMBL" id="JAAIJR010000008">
    <property type="protein sequence ID" value="NEX19338.1"/>
    <property type="molecule type" value="Genomic_DNA"/>
</dbReference>
<protein>
    <submittedName>
        <fullName evidence="3">Glycosyltransferase</fullName>
    </submittedName>
</protein>
<dbReference type="Pfam" id="PF13579">
    <property type="entry name" value="Glyco_trans_4_4"/>
    <property type="match status" value="1"/>
</dbReference>
<dbReference type="PANTHER" id="PTHR45947:SF3">
    <property type="entry name" value="SULFOQUINOVOSYL TRANSFERASE SQD2"/>
    <property type="match status" value="1"/>
</dbReference>
<reference evidence="4" key="1">
    <citation type="journal article" date="2020" name="Microbiol. Resour. Announc.">
        <title>Draft Genome Sequences of Thiorhodococcus mannitoliphagus and Thiorhodococcus minor, Purple Sulfur Photosynthetic Bacteria in the Gammaproteobacterial Family Chromatiaceae.</title>
        <authorList>
            <person name="Aviles F.A."/>
            <person name="Meyer T.E."/>
            <person name="Kyndt J.A."/>
        </authorList>
    </citation>
    <scope>NUCLEOTIDE SEQUENCE [LARGE SCALE GENOMIC DNA]</scope>
    <source>
        <strain evidence="4">DSM 18266</strain>
    </source>
</reference>
<reference evidence="3 4" key="2">
    <citation type="submission" date="2020-02" db="EMBL/GenBank/DDBJ databases">
        <title>Genome sequences of Thiorhodococcus mannitoliphagus and Thiorhodococcus minor, purple sulfur photosynthetic bacteria in the gammaproteobacterial family, Chromatiaceae.</title>
        <authorList>
            <person name="Aviles F.A."/>
            <person name="Meyer T.E."/>
            <person name="Kyndt J.A."/>
        </authorList>
    </citation>
    <scope>NUCLEOTIDE SEQUENCE [LARGE SCALE GENOMIC DNA]</scope>
    <source>
        <strain evidence="3 4">DSM 18266</strain>
    </source>
</reference>
<dbReference type="GO" id="GO:0016757">
    <property type="term" value="F:glycosyltransferase activity"/>
    <property type="evidence" value="ECO:0007669"/>
    <property type="project" value="InterPro"/>
</dbReference>
<name>A0A6P1DMS2_9GAMM</name>
<feature type="domain" description="Glycosyltransferase subfamily 4-like N-terminal" evidence="2">
    <location>
        <begin position="16"/>
        <end position="182"/>
    </location>
</feature>
<sequence length="407" mass="44564">MMRVLHIGKYFPPFAGGMEYFLADLAQAQAQAGAKVAVLVHSERRQGYRTLPSGDRGITVYRAPCYGQLLYAPVSPAFPFWLKRAISEFRPDLLHLHLPNTSALLALAVPAARRLPWVVHWHSDVVSSLRDRRLAVAYGAYRPLERLILEKAHSIIATSPPYMQSSEALRPWLSRCVTIPLGIDINRIAEPTEGALKQAEDAWGSATLRVLAIGRLTYYKGHEVLIRAAATVEDSRILIAGRGELKDHLASLARDLNLRNRVQLIGYQSEDKLNALLATTDVLCLPSVERTEAFGLVQLEAMCFAKAVVVSDIPGSGTGWVARLANNALLTKPDDPADLSEKLRLLREDPELRRALGAAGPATLAKHFDIGQVAGKVLAVYQGACADRSGRRTSSRARSDRDGSEAV</sequence>
<dbReference type="PANTHER" id="PTHR45947">
    <property type="entry name" value="SULFOQUINOVOSYL TRANSFERASE SQD2"/>
    <property type="match status" value="1"/>
</dbReference>
<evidence type="ECO:0000259" key="1">
    <source>
        <dbReference type="Pfam" id="PF00534"/>
    </source>
</evidence>
<keyword evidence="4" id="KW-1185">Reference proteome</keyword>
<comment type="caution">
    <text evidence="3">The sequence shown here is derived from an EMBL/GenBank/DDBJ whole genome shotgun (WGS) entry which is preliminary data.</text>
</comment>